<keyword evidence="5" id="KW-1185">Reference proteome</keyword>
<dbReference type="GO" id="GO:0003824">
    <property type="term" value="F:catalytic activity"/>
    <property type="evidence" value="ECO:0007669"/>
    <property type="project" value="UniProtKB-ARBA"/>
</dbReference>
<dbReference type="Gene3D" id="3.30.70.270">
    <property type="match status" value="1"/>
</dbReference>
<dbReference type="EMBL" id="PXNN01000005">
    <property type="protein sequence ID" value="PSF09536.1"/>
    <property type="molecule type" value="Genomic_DNA"/>
</dbReference>
<evidence type="ECO:0000313" key="5">
    <source>
        <dbReference type="Proteomes" id="UP000238385"/>
    </source>
</evidence>
<dbReference type="NCBIfam" id="TIGR00254">
    <property type="entry name" value="GGDEF"/>
    <property type="match status" value="1"/>
</dbReference>
<feature type="transmembrane region" description="Helical" evidence="2">
    <location>
        <begin position="196"/>
        <end position="218"/>
    </location>
</feature>
<dbReference type="InterPro" id="IPR043128">
    <property type="entry name" value="Rev_trsase/Diguanyl_cyclase"/>
</dbReference>
<dbReference type="InterPro" id="IPR000160">
    <property type="entry name" value="GGDEF_dom"/>
</dbReference>
<proteinExistence type="predicted"/>
<dbReference type="AlphaFoldDB" id="A0A2T1KHB4"/>
<dbReference type="FunFam" id="3.30.70.270:FF:000001">
    <property type="entry name" value="Diguanylate cyclase domain protein"/>
    <property type="match status" value="1"/>
</dbReference>
<feature type="transmembrane region" description="Helical" evidence="2">
    <location>
        <begin position="174"/>
        <end position="190"/>
    </location>
</feature>
<evidence type="ECO:0000313" key="4">
    <source>
        <dbReference type="EMBL" id="PSF09536.1"/>
    </source>
</evidence>
<dbReference type="SUPFAM" id="SSF55073">
    <property type="entry name" value="Nucleotide cyclase"/>
    <property type="match status" value="1"/>
</dbReference>
<sequence>MAMAGLPITTLCDPPPGVAAFRGENPRSCLYTLQIMTPASESLTTDRQDRSHRKLRALATRALARPGAPVPPALSARFANYVDTKTRPYIFAVIVIGAIGYFLFALGDYVVIRDVFWTSLLLRTVFLITVLLLTRWMVAHMQNIYLLEAVGALYIHVSAAIWYLVLFQSSGSEVGVYAFASVIFVVWLNIGSSARFSTAVISSCTLTALLLGGVWWLNQGEWIRLFIYASLHASVLVLGLMISWNNSFNQRRLFLYGVIDEMKNAELQEANNLLWSQAHSDPLTGLPNRPLLIDRLTQALAAARREERKVGVLFVDLDRFKPVNDSFGHAAGDRVLQSVASRMSAIVRASDTVARVGGDEFVMVLPGIRGEADAVNKAAEVIQAVAEPLWHEDSEIVIGCSVGIAVFPDHGENVSVLLKVADEAVYAAKADGRSCARVGLVNGGMP</sequence>
<dbReference type="PANTHER" id="PTHR46663:SF2">
    <property type="entry name" value="GGDEF DOMAIN-CONTAINING PROTEIN"/>
    <property type="match status" value="1"/>
</dbReference>
<dbReference type="PROSITE" id="PS50887">
    <property type="entry name" value="GGDEF"/>
    <property type="match status" value="1"/>
</dbReference>
<keyword evidence="2" id="KW-0472">Membrane</keyword>
<gene>
    <name evidence="4" type="ORF">C7H08_03375</name>
</gene>
<reference evidence="4 5" key="1">
    <citation type="submission" date="2018-03" db="EMBL/GenBank/DDBJ databases">
        <title>Marinobacter brunus sp. nov., a marine bacterium of Gamma-proteobacteria isolated from the surface seawater of the South China Sea.</title>
        <authorList>
            <person name="Cheng H."/>
            <person name="Wu Y.-H."/>
            <person name="Xamxidin M."/>
            <person name="Xu X.-W."/>
        </authorList>
    </citation>
    <scope>NUCLEOTIDE SEQUENCE [LARGE SCALE GENOMIC DNA]</scope>
    <source>
        <strain evidence="4 5">JCM 30472</strain>
    </source>
</reference>
<feature type="transmembrane region" description="Helical" evidence="2">
    <location>
        <begin position="225"/>
        <end position="244"/>
    </location>
</feature>
<keyword evidence="2" id="KW-0812">Transmembrane</keyword>
<evidence type="ECO:0000259" key="3">
    <source>
        <dbReference type="PROSITE" id="PS50887"/>
    </source>
</evidence>
<accession>A0A2T1KHB4</accession>
<feature type="domain" description="GGDEF" evidence="3">
    <location>
        <begin position="308"/>
        <end position="441"/>
    </location>
</feature>
<dbReference type="InterPro" id="IPR052163">
    <property type="entry name" value="DGC-Regulatory_Protein"/>
</dbReference>
<name>A0A2T1KHB4_9GAMM</name>
<dbReference type="PANTHER" id="PTHR46663">
    <property type="entry name" value="DIGUANYLATE CYCLASE DGCT-RELATED"/>
    <property type="match status" value="1"/>
</dbReference>
<feature type="transmembrane region" description="Helical" evidence="2">
    <location>
        <begin position="120"/>
        <end position="138"/>
    </location>
</feature>
<comment type="caution">
    <text evidence="4">The sequence shown here is derived from an EMBL/GenBank/DDBJ whole genome shotgun (WGS) entry which is preliminary data.</text>
</comment>
<dbReference type="InterPro" id="IPR029787">
    <property type="entry name" value="Nucleotide_cyclase"/>
</dbReference>
<organism evidence="4 5">
    <name type="scientific">Marinobacter halophilus</name>
    <dbReference type="NCBI Taxonomy" id="1323740"/>
    <lineage>
        <taxon>Bacteria</taxon>
        <taxon>Pseudomonadati</taxon>
        <taxon>Pseudomonadota</taxon>
        <taxon>Gammaproteobacteria</taxon>
        <taxon>Pseudomonadales</taxon>
        <taxon>Marinobacteraceae</taxon>
        <taxon>Marinobacter</taxon>
    </lineage>
</organism>
<dbReference type="SMART" id="SM00267">
    <property type="entry name" value="GGDEF"/>
    <property type="match status" value="1"/>
</dbReference>
<comment type="cofactor">
    <cofactor evidence="1">
        <name>Mg(2+)</name>
        <dbReference type="ChEBI" id="CHEBI:18420"/>
    </cofactor>
</comment>
<dbReference type="CDD" id="cd01949">
    <property type="entry name" value="GGDEF"/>
    <property type="match status" value="1"/>
</dbReference>
<evidence type="ECO:0000256" key="2">
    <source>
        <dbReference type="SAM" id="Phobius"/>
    </source>
</evidence>
<dbReference type="Proteomes" id="UP000238385">
    <property type="component" value="Unassembled WGS sequence"/>
</dbReference>
<evidence type="ECO:0000256" key="1">
    <source>
        <dbReference type="ARBA" id="ARBA00001946"/>
    </source>
</evidence>
<feature type="transmembrane region" description="Helical" evidence="2">
    <location>
        <begin position="89"/>
        <end position="111"/>
    </location>
</feature>
<dbReference type="Pfam" id="PF00990">
    <property type="entry name" value="GGDEF"/>
    <property type="match status" value="1"/>
</dbReference>
<keyword evidence="2" id="KW-1133">Transmembrane helix</keyword>
<dbReference type="OrthoDB" id="73375at2"/>
<protein>
    <recommendedName>
        <fullName evidence="3">GGDEF domain-containing protein</fullName>
    </recommendedName>
</protein>
<feature type="transmembrane region" description="Helical" evidence="2">
    <location>
        <begin position="144"/>
        <end position="167"/>
    </location>
</feature>